<evidence type="ECO:0000256" key="3">
    <source>
        <dbReference type="ARBA" id="ARBA00022676"/>
    </source>
</evidence>
<keyword evidence="3" id="KW-0328">Glycosyltransferase</keyword>
<keyword evidence="5 6" id="KW-0472">Membrane</keyword>
<dbReference type="InterPro" id="IPR001173">
    <property type="entry name" value="Glyco_trans_2-like"/>
</dbReference>
<feature type="transmembrane region" description="Helical" evidence="6">
    <location>
        <begin position="341"/>
        <end position="363"/>
    </location>
</feature>
<evidence type="ECO:0000256" key="1">
    <source>
        <dbReference type="ARBA" id="ARBA00004236"/>
    </source>
</evidence>
<dbReference type="AlphaFoldDB" id="A0A5C4S3G7"/>
<dbReference type="RefSeq" id="WP_068867925.1">
    <property type="nucleotide sequence ID" value="NZ_VDCI01000001.1"/>
</dbReference>
<dbReference type="PANTHER" id="PTHR43646:SF2">
    <property type="entry name" value="GLYCOSYLTRANSFERASE 2-LIKE DOMAIN-CONTAINING PROTEIN"/>
    <property type="match status" value="1"/>
</dbReference>
<evidence type="ECO:0000313" key="9">
    <source>
        <dbReference type="Proteomes" id="UP000309544"/>
    </source>
</evidence>
<dbReference type="InterPro" id="IPR029044">
    <property type="entry name" value="Nucleotide-diphossugar_trans"/>
</dbReference>
<dbReference type="SUPFAM" id="SSF53448">
    <property type="entry name" value="Nucleotide-diphospho-sugar transferases"/>
    <property type="match status" value="1"/>
</dbReference>
<comment type="caution">
    <text evidence="8">The sequence shown here is derived from an EMBL/GenBank/DDBJ whole genome shotgun (WGS) entry which is preliminary data.</text>
</comment>
<comment type="subcellular location">
    <subcellularLocation>
        <location evidence="1">Cell membrane</location>
    </subcellularLocation>
</comment>
<keyword evidence="2" id="KW-1003">Cell membrane</keyword>
<keyword evidence="6" id="KW-0812">Transmembrane</keyword>
<reference evidence="8 9" key="1">
    <citation type="submission" date="2019-05" db="EMBL/GenBank/DDBJ databases">
        <title>Draft Whole-Genome sequence of the green sulfur bacterium Prosthecochloris vibrioformis DSM 260.</title>
        <authorList>
            <person name="Meyer T.E."/>
            <person name="Kyndt J.A."/>
        </authorList>
    </citation>
    <scope>NUCLEOTIDE SEQUENCE [LARGE SCALE GENOMIC DNA]</scope>
    <source>
        <strain evidence="8 9">DSM 260</strain>
    </source>
</reference>
<keyword evidence="4 8" id="KW-0808">Transferase</keyword>
<evidence type="ECO:0000259" key="7">
    <source>
        <dbReference type="Pfam" id="PF00535"/>
    </source>
</evidence>
<dbReference type="CDD" id="cd00761">
    <property type="entry name" value="Glyco_tranf_GTA_type"/>
    <property type="match status" value="1"/>
</dbReference>
<gene>
    <name evidence="8" type="ORF">FGF68_01315</name>
</gene>
<dbReference type="Pfam" id="PF00535">
    <property type="entry name" value="Glycos_transf_2"/>
    <property type="match status" value="1"/>
</dbReference>
<keyword evidence="6" id="KW-1133">Transmembrane helix</keyword>
<dbReference type="EMBL" id="VDCI01000001">
    <property type="protein sequence ID" value="TNJ37845.1"/>
    <property type="molecule type" value="Genomic_DNA"/>
</dbReference>
<dbReference type="PANTHER" id="PTHR43646">
    <property type="entry name" value="GLYCOSYLTRANSFERASE"/>
    <property type="match status" value="1"/>
</dbReference>
<evidence type="ECO:0000313" key="8">
    <source>
        <dbReference type="EMBL" id="TNJ37845.1"/>
    </source>
</evidence>
<evidence type="ECO:0000256" key="2">
    <source>
        <dbReference type="ARBA" id="ARBA00022475"/>
    </source>
</evidence>
<sequence>MFFFYQLAVLLLLLVFLCIVLLNLRDFRELPSRRQPTGAPKVSVLVPARNEERNIVACITSLLHQGYGDYEIIVLDDGSTDATGELLRELCRTIPGNRLKVVGGKPLPVGWHGKAWACQQLGEEAGGRYLLFTDADTLHSPSSIASAVAALEESGADMLSLTPYQELGSFWEKAVVPLVYVILLNYLPLRLVPAHPSPALCFANGQFIMFRRESYLGINGHAAVRSQIVEDVGLCRSVKRRGGKVVAYNGCSTVQCRMYRTGWEVWEGFSKNLFPGLGYSTPLLVFLLGLTVVLNILPYAFLIVSAASQSFTPVGFWLPLVQVIMALAGRQLIAIRFRQPVATVALHLLSQVALLCIATNSWLQVKYGGGSKWKGRRYDFSGSAAEVRRG</sequence>
<accession>A0A5C4S3G7</accession>
<dbReference type="GO" id="GO:0016757">
    <property type="term" value="F:glycosyltransferase activity"/>
    <property type="evidence" value="ECO:0007669"/>
    <property type="project" value="UniProtKB-KW"/>
</dbReference>
<evidence type="ECO:0000256" key="4">
    <source>
        <dbReference type="ARBA" id="ARBA00022679"/>
    </source>
</evidence>
<organism evidence="8 9">
    <name type="scientific">Prosthecochloris vibrioformis</name>
    <name type="common">Chlorobium vibrioforme</name>
    <dbReference type="NCBI Taxonomy" id="1098"/>
    <lineage>
        <taxon>Bacteria</taxon>
        <taxon>Pseudomonadati</taxon>
        <taxon>Chlorobiota</taxon>
        <taxon>Chlorobiia</taxon>
        <taxon>Chlorobiales</taxon>
        <taxon>Chlorobiaceae</taxon>
        <taxon>Prosthecochloris</taxon>
    </lineage>
</organism>
<protein>
    <submittedName>
        <fullName evidence="8">Glycosyltransferase</fullName>
    </submittedName>
</protein>
<feature type="transmembrane region" description="Helical" evidence="6">
    <location>
        <begin position="283"/>
        <end position="304"/>
    </location>
</feature>
<proteinExistence type="predicted"/>
<evidence type="ECO:0000256" key="6">
    <source>
        <dbReference type="SAM" id="Phobius"/>
    </source>
</evidence>
<dbReference type="Gene3D" id="3.90.550.10">
    <property type="entry name" value="Spore Coat Polysaccharide Biosynthesis Protein SpsA, Chain A"/>
    <property type="match status" value="1"/>
</dbReference>
<feature type="transmembrane region" description="Helical" evidence="6">
    <location>
        <begin position="310"/>
        <end position="329"/>
    </location>
</feature>
<keyword evidence="9" id="KW-1185">Reference proteome</keyword>
<feature type="transmembrane region" description="Helical" evidence="6">
    <location>
        <begin position="6"/>
        <end position="24"/>
    </location>
</feature>
<feature type="domain" description="Glycosyltransferase 2-like" evidence="7">
    <location>
        <begin position="43"/>
        <end position="215"/>
    </location>
</feature>
<name>A0A5C4S3G7_PROVB</name>
<dbReference type="GO" id="GO:0005886">
    <property type="term" value="C:plasma membrane"/>
    <property type="evidence" value="ECO:0007669"/>
    <property type="project" value="UniProtKB-SubCell"/>
</dbReference>
<dbReference type="Proteomes" id="UP000309544">
    <property type="component" value="Unassembled WGS sequence"/>
</dbReference>
<evidence type="ECO:0000256" key="5">
    <source>
        <dbReference type="ARBA" id="ARBA00023136"/>
    </source>
</evidence>